<dbReference type="Gene3D" id="3.90.79.10">
    <property type="entry name" value="Nucleoside Triphosphate Pyrophosphohydrolase"/>
    <property type="match status" value="1"/>
</dbReference>
<protein>
    <submittedName>
        <fullName evidence="4">NUDIX domain-containing protein</fullName>
    </submittedName>
</protein>
<dbReference type="PANTHER" id="PTHR43046">
    <property type="entry name" value="GDP-MANNOSE MANNOSYL HYDROLASE"/>
    <property type="match status" value="1"/>
</dbReference>
<proteinExistence type="predicted"/>
<dbReference type="AlphaFoldDB" id="A0A9J6ZCD8"/>
<feature type="domain" description="Nudix hydrolase" evidence="3">
    <location>
        <begin position="22"/>
        <end position="132"/>
    </location>
</feature>
<reference evidence="4" key="1">
    <citation type="submission" date="2022-05" db="EMBL/GenBank/DDBJ databases">
        <title>Novel bacterial taxa in a minimal lignocellulolytic consortium and its capacity to transform plastics disclosed by genome-resolved metagenomics.</title>
        <authorList>
            <person name="Rodriguez C.A.D."/>
            <person name="Diaz-Garcia L."/>
            <person name="Herrera K."/>
            <person name="Tarazona N.A."/>
            <person name="Sproer C."/>
            <person name="Overmann J."/>
            <person name="Jimenez D.J."/>
        </authorList>
    </citation>
    <scope>NUCLEOTIDE SEQUENCE</scope>
    <source>
        <strain evidence="4">MAG5</strain>
    </source>
</reference>
<gene>
    <name evidence="4" type="ORF">NAG76_18365</name>
</gene>
<dbReference type="InterPro" id="IPR015797">
    <property type="entry name" value="NUDIX_hydrolase-like_dom_sf"/>
</dbReference>
<dbReference type="Pfam" id="PF00293">
    <property type="entry name" value="NUDIX"/>
    <property type="match status" value="1"/>
</dbReference>
<dbReference type="InterPro" id="IPR020476">
    <property type="entry name" value="Nudix_hydrolase"/>
</dbReference>
<dbReference type="SUPFAM" id="SSF55811">
    <property type="entry name" value="Nudix"/>
    <property type="match status" value="1"/>
</dbReference>
<dbReference type="InterPro" id="IPR000086">
    <property type="entry name" value="NUDIX_hydrolase_dom"/>
</dbReference>
<dbReference type="PANTHER" id="PTHR43046:SF14">
    <property type="entry name" value="MUTT_NUDIX FAMILY PROTEIN"/>
    <property type="match status" value="1"/>
</dbReference>
<evidence type="ECO:0000256" key="1">
    <source>
        <dbReference type="ARBA" id="ARBA00001946"/>
    </source>
</evidence>
<evidence type="ECO:0000259" key="3">
    <source>
        <dbReference type="Pfam" id="PF00293"/>
    </source>
</evidence>
<dbReference type="Proteomes" id="UP001056756">
    <property type="component" value="Chromosome"/>
</dbReference>
<accession>A0A9J6ZCD8</accession>
<evidence type="ECO:0000313" key="4">
    <source>
        <dbReference type="EMBL" id="URN93773.1"/>
    </source>
</evidence>
<comment type="cofactor">
    <cofactor evidence="1">
        <name>Mg(2+)</name>
        <dbReference type="ChEBI" id="CHEBI:18420"/>
    </cofactor>
</comment>
<evidence type="ECO:0000313" key="5">
    <source>
        <dbReference type="Proteomes" id="UP001056756"/>
    </source>
</evidence>
<name>A0A9J6ZCD8_9BACL</name>
<dbReference type="KEGG" id="plig:NAG76_18365"/>
<dbReference type="PRINTS" id="PR00502">
    <property type="entry name" value="NUDIXFAMILY"/>
</dbReference>
<dbReference type="GO" id="GO:0016787">
    <property type="term" value="F:hydrolase activity"/>
    <property type="evidence" value="ECO:0007669"/>
    <property type="project" value="UniProtKB-KW"/>
</dbReference>
<keyword evidence="2" id="KW-0378">Hydrolase</keyword>
<dbReference type="EMBL" id="CP097899">
    <property type="protein sequence ID" value="URN93773.1"/>
    <property type="molecule type" value="Genomic_DNA"/>
</dbReference>
<organism evidence="4 5">
    <name type="scientific">Candidatus Pristimantibacillus lignocellulolyticus</name>
    <dbReference type="NCBI Taxonomy" id="2994561"/>
    <lineage>
        <taxon>Bacteria</taxon>
        <taxon>Bacillati</taxon>
        <taxon>Bacillota</taxon>
        <taxon>Bacilli</taxon>
        <taxon>Bacillales</taxon>
        <taxon>Paenibacillaceae</taxon>
        <taxon>Candidatus Pristimantibacillus</taxon>
    </lineage>
</organism>
<evidence type="ECO:0000256" key="2">
    <source>
        <dbReference type="ARBA" id="ARBA00022801"/>
    </source>
</evidence>
<sequence length="152" mass="17709">MSNNDLKDSSSELPLILVRPTLIIYNSKAELLLVRHNDDLWGLPGGLLEPGESIEDAIRREVMQELEISVENLIEFRTFSDSRFYITSETGQKTHYVAVTYITNQFTGSIRPDEFEVLEYRYFKPKDLPENIVEMIRIILDEFIDSEQYKSI</sequence>